<name>A0A9P8F1A3_AURME</name>
<dbReference type="AlphaFoldDB" id="A0A9P8F1A3"/>
<feature type="non-terminal residue" evidence="2">
    <location>
        <position position="395"/>
    </location>
</feature>
<dbReference type="InterPro" id="IPR017853">
    <property type="entry name" value="GH"/>
</dbReference>
<evidence type="ECO:0000313" key="2">
    <source>
        <dbReference type="EMBL" id="KAG9924227.1"/>
    </source>
</evidence>
<dbReference type="GO" id="GO:0004134">
    <property type="term" value="F:4-alpha-glucanotransferase activity"/>
    <property type="evidence" value="ECO:0007669"/>
    <property type="project" value="InterPro"/>
</dbReference>
<dbReference type="PANTHER" id="PTHR10569:SF2">
    <property type="entry name" value="GLYCOGEN DEBRANCHING ENZYME"/>
    <property type="match status" value="1"/>
</dbReference>
<dbReference type="InterPro" id="IPR010401">
    <property type="entry name" value="AGL/Gdb1"/>
</dbReference>
<keyword evidence="3" id="KW-1185">Reference proteome</keyword>
<dbReference type="GO" id="GO:0004135">
    <property type="term" value="F:amylo-alpha-1,6-glucosidase activity"/>
    <property type="evidence" value="ECO:0007669"/>
    <property type="project" value="InterPro"/>
</dbReference>
<reference evidence="2" key="1">
    <citation type="journal article" date="2021" name="J Fungi (Basel)">
        <title>Virulence traits and population genomics of the black yeast Aureobasidium melanogenum.</title>
        <authorList>
            <person name="Cernosa A."/>
            <person name="Sun X."/>
            <person name="Gostincar C."/>
            <person name="Fang C."/>
            <person name="Gunde-Cimerman N."/>
            <person name="Song Z."/>
        </authorList>
    </citation>
    <scope>NUCLEOTIDE SEQUENCE</scope>
    <source>
        <strain evidence="2">EXF-9298</strain>
    </source>
</reference>
<proteinExistence type="predicted"/>
<dbReference type="InterPro" id="IPR032792">
    <property type="entry name" value="AGL_glucanoTrfase"/>
</dbReference>
<protein>
    <submittedName>
        <fullName evidence="2">Glycoside hydrolase family 13 protein</fullName>
    </submittedName>
</protein>
<keyword evidence="2" id="KW-0378">Hydrolase</keyword>
<organism evidence="2 3">
    <name type="scientific">Aureobasidium melanogenum</name>
    <name type="common">Aureobasidium pullulans var. melanogenum</name>
    <dbReference type="NCBI Taxonomy" id="46634"/>
    <lineage>
        <taxon>Eukaryota</taxon>
        <taxon>Fungi</taxon>
        <taxon>Dikarya</taxon>
        <taxon>Ascomycota</taxon>
        <taxon>Pezizomycotina</taxon>
        <taxon>Dothideomycetes</taxon>
        <taxon>Dothideomycetidae</taxon>
        <taxon>Dothideales</taxon>
        <taxon>Saccotheciaceae</taxon>
        <taxon>Aureobasidium</taxon>
    </lineage>
</organism>
<reference evidence="2" key="2">
    <citation type="submission" date="2021-08" db="EMBL/GenBank/DDBJ databases">
        <authorList>
            <person name="Gostincar C."/>
            <person name="Sun X."/>
            <person name="Song Z."/>
            <person name="Gunde-Cimerman N."/>
        </authorList>
    </citation>
    <scope>NUCLEOTIDE SEQUENCE</scope>
    <source>
        <strain evidence="2">EXF-9298</strain>
    </source>
</reference>
<dbReference type="Proteomes" id="UP000729357">
    <property type="component" value="Unassembled WGS sequence"/>
</dbReference>
<dbReference type="Gene3D" id="3.20.20.80">
    <property type="entry name" value="Glycosidases"/>
    <property type="match status" value="1"/>
</dbReference>
<comment type="caution">
    <text evidence="2">The sequence shown here is derived from an EMBL/GenBank/DDBJ whole genome shotgun (WGS) entry which is preliminary data.</text>
</comment>
<dbReference type="GO" id="GO:0005980">
    <property type="term" value="P:glycogen catabolic process"/>
    <property type="evidence" value="ECO:0007669"/>
    <property type="project" value="InterPro"/>
</dbReference>
<dbReference type="PANTHER" id="PTHR10569">
    <property type="entry name" value="GLYCOGEN DEBRANCHING ENZYME"/>
    <property type="match status" value="1"/>
</dbReference>
<accession>A0A9P8F1A3</accession>
<sequence length="395" mass="45203">MRGDSNSPYSIYDQLTFDKQIFANGEKDIEALTAKMEKNYGLLSLTDVVWNHTANNSKWLEEHPEAGYNMKTAPWLQAAYELDTQLLKYSSELEKRGLPTQINNEQDLVSITEPLRAEVINAIKLWEFYVIDVKRDAQAAVSAWMESQVEFPEKTPDLVGVDSWSSKQKTDWLQQYALSGTDHLGERFRRKINPQHAAAFLQSLFGKYDTKTGSTRDERSAMGAMTHFLEEINAVFYEEYNKDSTAIVEQVYGRTKYMRIEGGPMVGKPINKDYPLVESYFTRLPANETTKKHEAGELALANNGWVWAANVLIDNAGPNSKAYLRRELIPWGDCVKLRYGASPEDSPFLWEFMAEYTRLMAKHFHGFRIDNCHSTPLHLAEYMLDAARSVRPNLV</sequence>
<evidence type="ECO:0000313" key="3">
    <source>
        <dbReference type="Proteomes" id="UP000729357"/>
    </source>
</evidence>
<dbReference type="EMBL" id="JAHFXS010007734">
    <property type="protein sequence ID" value="KAG9924227.1"/>
    <property type="molecule type" value="Genomic_DNA"/>
</dbReference>
<dbReference type="Pfam" id="PF14701">
    <property type="entry name" value="hDGE_amylase"/>
    <property type="match status" value="1"/>
</dbReference>
<gene>
    <name evidence="2" type="ORF">KCU98_g21666</name>
</gene>
<evidence type="ECO:0000259" key="1">
    <source>
        <dbReference type="Pfam" id="PF14701"/>
    </source>
</evidence>
<feature type="domain" description="Glycogen debranching enzyme glucanotransferase" evidence="1">
    <location>
        <begin position="2"/>
        <end position="395"/>
    </location>
</feature>
<dbReference type="SUPFAM" id="SSF51445">
    <property type="entry name" value="(Trans)glycosidases"/>
    <property type="match status" value="1"/>
</dbReference>